<protein>
    <recommendedName>
        <fullName evidence="4">Cys-tRNA(Pro)/Cys-tRNA(Cys) deacylase</fullName>
        <ecNumber evidence="4">4.2.-.-</ecNumber>
    </recommendedName>
</protein>
<gene>
    <name evidence="6" type="ORF">CAT723_19850</name>
</gene>
<dbReference type="InterPro" id="IPR007214">
    <property type="entry name" value="YbaK/aa-tRNA-synth-assoc-dom"/>
</dbReference>
<evidence type="ECO:0000313" key="6">
    <source>
        <dbReference type="EMBL" id="GJN43506.1"/>
    </source>
</evidence>
<dbReference type="PANTHER" id="PTHR30411:SF0">
    <property type="entry name" value="CYS-TRNA(PRO)_CYS-TRNA(CYS) DEACYLASE YBAK"/>
    <property type="match status" value="1"/>
</dbReference>
<dbReference type="Pfam" id="PF04073">
    <property type="entry name" value="tRNA_edit"/>
    <property type="match status" value="1"/>
</dbReference>
<dbReference type="InterPro" id="IPR004369">
    <property type="entry name" value="Prolyl-tRNA_editing_YbaK/EbsC"/>
</dbReference>
<comment type="caution">
    <text evidence="6">The sequence shown here is derived from an EMBL/GenBank/DDBJ whole genome shotgun (WGS) entry which is preliminary data.</text>
</comment>
<dbReference type="RefSeq" id="WP_003847395.1">
    <property type="nucleotide sequence ID" value="NZ_BQKK01000005.1"/>
</dbReference>
<reference evidence="6" key="1">
    <citation type="submission" date="2021-12" db="EMBL/GenBank/DDBJ databases">
        <title>Draft genome sequence of Corynebacterium ammoniagenes strain T-723.</title>
        <authorList>
            <person name="Matsuzawa M."/>
            <person name="Hiratani M."/>
            <person name="Abe I."/>
            <person name="Tsuji Y."/>
            <person name="Nakamura J."/>
        </authorList>
    </citation>
    <scope>NUCLEOTIDE SEQUENCE</scope>
    <source>
        <strain evidence="6">T-723</strain>
    </source>
</reference>
<keyword evidence="3 4" id="KW-0456">Lyase</keyword>
<organism evidence="6 7">
    <name type="scientific">Corynebacterium ammoniagenes</name>
    <name type="common">Brevibacterium ammoniagenes</name>
    <dbReference type="NCBI Taxonomy" id="1697"/>
    <lineage>
        <taxon>Bacteria</taxon>
        <taxon>Bacillati</taxon>
        <taxon>Actinomycetota</taxon>
        <taxon>Actinomycetes</taxon>
        <taxon>Mycobacteriales</taxon>
        <taxon>Corynebacteriaceae</taxon>
        <taxon>Corynebacterium</taxon>
    </lineage>
</organism>
<dbReference type="CDD" id="cd00002">
    <property type="entry name" value="YbaK_deacylase"/>
    <property type="match status" value="1"/>
</dbReference>
<evidence type="ECO:0000256" key="1">
    <source>
        <dbReference type="ARBA" id="ARBA00009798"/>
    </source>
</evidence>
<accession>A0AAV5G8X8</accession>
<evidence type="ECO:0000259" key="5">
    <source>
        <dbReference type="Pfam" id="PF04073"/>
    </source>
</evidence>
<sequence>MAQTPALQVVAASGIAHTIHTFDSGSRNFGQSAAHSLGGDPGRIFKTLVIELSTGKLAVCVLPVTDKLNLKLAAKAFGVPKAAMADTAAAQRATGYVTGGISPVGQKKKLATAIDSTAQQHASIFVSAGRRGLELELAPEDLASLCDAPFTQLTLDNHS</sequence>
<dbReference type="PIRSF" id="PIRSF006181">
    <property type="entry name" value="EbsC_YbaK"/>
    <property type="match status" value="1"/>
</dbReference>
<dbReference type="SUPFAM" id="SSF55826">
    <property type="entry name" value="YbaK/ProRS associated domain"/>
    <property type="match status" value="1"/>
</dbReference>
<comment type="similarity">
    <text evidence="1 4">Belongs to the prolyl-tRNA editing family. YbaK/EbsC subfamily.</text>
</comment>
<dbReference type="AlphaFoldDB" id="A0AAV5G8X8"/>
<dbReference type="InterPro" id="IPR036754">
    <property type="entry name" value="YbaK/aa-tRNA-synt-asso_dom_sf"/>
</dbReference>
<evidence type="ECO:0000313" key="7">
    <source>
        <dbReference type="Proteomes" id="UP001054925"/>
    </source>
</evidence>
<name>A0AAV5G8X8_CORAM</name>
<evidence type="ECO:0000256" key="4">
    <source>
        <dbReference type="PIRNR" id="PIRNR006181"/>
    </source>
</evidence>
<evidence type="ECO:0000256" key="2">
    <source>
        <dbReference type="ARBA" id="ARBA00022917"/>
    </source>
</evidence>
<dbReference type="EC" id="4.2.-.-" evidence="4"/>
<dbReference type="GO" id="GO:0016829">
    <property type="term" value="F:lyase activity"/>
    <property type="evidence" value="ECO:0007669"/>
    <property type="project" value="UniProtKB-KW"/>
</dbReference>
<dbReference type="Gene3D" id="3.90.960.10">
    <property type="entry name" value="YbaK/aminoacyl-tRNA synthetase-associated domain"/>
    <property type="match status" value="1"/>
</dbReference>
<dbReference type="Proteomes" id="UP001054925">
    <property type="component" value="Unassembled WGS sequence"/>
</dbReference>
<keyword evidence="2 4" id="KW-0648">Protein biosynthesis</keyword>
<dbReference type="PANTHER" id="PTHR30411">
    <property type="entry name" value="CYTOPLASMIC PROTEIN"/>
    <property type="match status" value="1"/>
</dbReference>
<dbReference type="GO" id="GO:0006412">
    <property type="term" value="P:translation"/>
    <property type="evidence" value="ECO:0007669"/>
    <property type="project" value="UniProtKB-KW"/>
</dbReference>
<feature type="domain" description="YbaK/aminoacyl-tRNA synthetase-associated" evidence="5">
    <location>
        <begin position="32"/>
        <end position="144"/>
    </location>
</feature>
<dbReference type="NCBIfam" id="TIGR00011">
    <property type="entry name" value="YbaK_EbsC"/>
    <property type="match status" value="1"/>
</dbReference>
<evidence type="ECO:0000256" key="3">
    <source>
        <dbReference type="ARBA" id="ARBA00023239"/>
    </source>
</evidence>
<proteinExistence type="inferred from homology"/>
<dbReference type="EMBL" id="BQKK01000005">
    <property type="protein sequence ID" value="GJN43506.1"/>
    <property type="molecule type" value="Genomic_DNA"/>
</dbReference>
<dbReference type="GO" id="GO:0002161">
    <property type="term" value="F:aminoacyl-tRNA deacylase activity"/>
    <property type="evidence" value="ECO:0007669"/>
    <property type="project" value="InterPro"/>
</dbReference>